<evidence type="ECO:0000313" key="2">
    <source>
        <dbReference type="EMBL" id="GIG81061.1"/>
    </source>
</evidence>
<sequence>MRPGDRTDQHDDDRQGGGRGRAVGEQLHTDVRRQVRGHDFGPDHDCDQQARAERLGESTPEKAGSLARAHAGVAARADAGLSSADIRARTLGLIQ</sequence>
<evidence type="ECO:0000313" key="3">
    <source>
        <dbReference type="Proteomes" id="UP000630097"/>
    </source>
</evidence>
<name>A0A8J3PU28_9ACTN</name>
<dbReference type="EMBL" id="BONV01000018">
    <property type="protein sequence ID" value="GIG81061.1"/>
    <property type="molecule type" value="Genomic_DNA"/>
</dbReference>
<accession>A0A8J3PU28</accession>
<proteinExistence type="predicted"/>
<reference evidence="2 3" key="1">
    <citation type="submission" date="2021-01" db="EMBL/GenBank/DDBJ databases">
        <title>Whole genome shotgun sequence of Planotetraspora kaengkrachanensis NBRC 104272.</title>
        <authorList>
            <person name="Komaki H."/>
            <person name="Tamura T."/>
        </authorList>
    </citation>
    <scope>NUCLEOTIDE SEQUENCE [LARGE SCALE GENOMIC DNA]</scope>
    <source>
        <strain evidence="2 3">NBRC 104272</strain>
    </source>
</reference>
<feature type="region of interest" description="Disordered" evidence="1">
    <location>
        <begin position="1"/>
        <end position="79"/>
    </location>
</feature>
<dbReference type="AlphaFoldDB" id="A0A8J3PU28"/>
<protein>
    <submittedName>
        <fullName evidence="2">Uncharacterized protein</fullName>
    </submittedName>
</protein>
<comment type="caution">
    <text evidence="2">The sequence shown here is derived from an EMBL/GenBank/DDBJ whole genome shotgun (WGS) entry which is preliminary data.</text>
</comment>
<feature type="compositionally biased region" description="Basic and acidic residues" evidence="1">
    <location>
        <begin position="1"/>
        <end position="16"/>
    </location>
</feature>
<organism evidence="2 3">
    <name type="scientific">Planotetraspora kaengkrachanensis</name>
    <dbReference type="NCBI Taxonomy" id="575193"/>
    <lineage>
        <taxon>Bacteria</taxon>
        <taxon>Bacillati</taxon>
        <taxon>Actinomycetota</taxon>
        <taxon>Actinomycetes</taxon>
        <taxon>Streptosporangiales</taxon>
        <taxon>Streptosporangiaceae</taxon>
        <taxon>Planotetraspora</taxon>
    </lineage>
</organism>
<keyword evidence="3" id="KW-1185">Reference proteome</keyword>
<dbReference type="Proteomes" id="UP000630097">
    <property type="component" value="Unassembled WGS sequence"/>
</dbReference>
<feature type="compositionally biased region" description="Basic and acidic residues" evidence="1">
    <location>
        <begin position="27"/>
        <end position="60"/>
    </location>
</feature>
<evidence type="ECO:0000256" key="1">
    <source>
        <dbReference type="SAM" id="MobiDB-lite"/>
    </source>
</evidence>
<gene>
    <name evidence="2" type="ORF">Pka01_41880</name>
</gene>
<feature type="compositionally biased region" description="Low complexity" evidence="1">
    <location>
        <begin position="63"/>
        <end position="79"/>
    </location>
</feature>